<dbReference type="EMBL" id="AP014597">
    <property type="protein sequence ID" value="BAU18107.1"/>
    <property type="molecule type" value="Genomic_DNA"/>
</dbReference>
<evidence type="ECO:0000313" key="2">
    <source>
        <dbReference type="EMBL" id="BAU18107.1"/>
    </source>
</evidence>
<keyword evidence="1" id="KW-0732">Signal</keyword>
<feature type="signal peptide" evidence="1">
    <location>
        <begin position="1"/>
        <end position="44"/>
    </location>
</feature>
<proteinExistence type="predicted"/>
<dbReference type="AlphaFoldDB" id="A0A0S3UKX1"/>
<sequence length="170" mass="19062">MACFLQQKRKRTIFVGVMKTKLIIFIFTAIGLAAMALPSMVATAQPTCQQGVPIDTTTFKGHIENQEYQVWLDIDFYKQNIVVPKQEVFGEVAGYLGAIRDTRKWIISDVTIKGNTATLTIINDYGSEDLVATLTHNADGTYTLKQVEGSTIRIVVDNKWVKLPKTMLFK</sequence>
<reference evidence="2 3" key="1">
    <citation type="journal article" date="2016" name="DNA Res.">
        <title>The complete genome sequencing of Prevotella intermedia strain OMA14 and a subsequent fine-scale, intra-species genomic comparison reveal an unusual amplification of conjugative and mobile transposons and identify a novel Prevotella-lineage-specific repeat.</title>
        <authorList>
            <person name="Naito M."/>
            <person name="Ogura Y."/>
            <person name="Itoh T."/>
            <person name="Shoji M."/>
            <person name="Okamoto M."/>
            <person name="Hayashi T."/>
            <person name="Nakayama K."/>
        </authorList>
    </citation>
    <scope>NUCLEOTIDE SEQUENCE [LARGE SCALE GENOMIC DNA]</scope>
    <source>
        <strain evidence="2 3">OMA14</strain>
    </source>
</reference>
<protein>
    <recommendedName>
        <fullName evidence="4">Carboxypeptidase regulatory-like domain-containing protein</fullName>
    </recommendedName>
</protein>
<organism evidence="2 3">
    <name type="scientific">Prevotella intermedia</name>
    <dbReference type="NCBI Taxonomy" id="28131"/>
    <lineage>
        <taxon>Bacteria</taxon>
        <taxon>Pseudomonadati</taxon>
        <taxon>Bacteroidota</taxon>
        <taxon>Bacteroidia</taxon>
        <taxon>Bacteroidales</taxon>
        <taxon>Prevotellaceae</taxon>
        <taxon>Prevotella</taxon>
    </lineage>
</organism>
<dbReference type="Proteomes" id="UP000217431">
    <property type="component" value="Chromosome I"/>
</dbReference>
<evidence type="ECO:0000256" key="1">
    <source>
        <dbReference type="SAM" id="SignalP"/>
    </source>
</evidence>
<feature type="chain" id="PRO_5006619903" description="Carboxypeptidase regulatory-like domain-containing protein" evidence="1">
    <location>
        <begin position="45"/>
        <end position="170"/>
    </location>
</feature>
<evidence type="ECO:0000313" key="3">
    <source>
        <dbReference type="Proteomes" id="UP000217431"/>
    </source>
</evidence>
<dbReference type="STRING" id="28131.BWX40_00360"/>
<name>A0A0S3UKX1_PREIN</name>
<gene>
    <name evidence="2" type="ORF">PIOMA14_I_1599</name>
</gene>
<evidence type="ECO:0008006" key="4">
    <source>
        <dbReference type="Google" id="ProtNLM"/>
    </source>
</evidence>
<accession>A0A0S3UKX1</accession>